<dbReference type="InterPro" id="IPR001057">
    <property type="entry name" value="Glu/AcGlu_kinase"/>
</dbReference>
<feature type="binding site" evidence="8">
    <location>
        <begin position="176"/>
        <end position="177"/>
    </location>
    <ligand>
        <name>ATP</name>
        <dbReference type="ChEBI" id="CHEBI:30616"/>
    </ligand>
</feature>
<dbReference type="InterPro" id="IPR011529">
    <property type="entry name" value="Glu_5kinase"/>
</dbReference>
<dbReference type="Gene3D" id="2.30.130.10">
    <property type="entry name" value="PUA domain"/>
    <property type="match status" value="1"/>
</dbReference>
<dbReference type="GO" id="GO:0005524">
    <property type="term" value="F:ATP binding"/>
    <property type="evidence" value="ECO:0007669"/>
    <property type="project" value="UniProtKB-KW"/>
</dbReference>
<dbReference type="InterPro" id="IPR041739">
    <property type="entry name" value="G5K_ProB"/>
</dbReference>
<dbReference type="EMBL" id="CP043869">
    <property type="protein sequence ID" value="QEQ98011.1"/>
    <property type="molecule type" value="Genomic_DNA"/>
</dbReference>
<dbReference type="PROSITE" id="PS00902">
    <property type="entry name" value="GLUTAMATE_5_KINASE"/>
    <property type="match status" value="1"/>
</dbReference>
<accession>A0A5P1RFK9</accession>
<dbReference type="InterPro" id="IPR005715">
    <property type="entry name" value="Glu_5kinase/COase_Synthase"/>
</dbReference>
<dbReference type="Pfam" id="PF00696">
    <property type="entry name" value="AA_kinase"/>
    <property type="match status" value="1"/>
</dbReference>
<keyword evidence="6 8" id="KW-0418">Kinase</keyword>
<dbReference type="HAMAP" id="MF_00456">
    <property type="entry name" value="ProB"/>
    <property type="match status" value="1"/>
</dbReference>
<keyword evidence="5 8" id="KW-0547">Nucleotide-binding</keyword>
<feature type="binding site" evidence="8">
    <location>
        <position position="57"/>
    </location>
    <ligand>
        <name>substrate</name>
    </ligand>
</feature>
<comment type="pathway">
    <text evidence="8">Amino-acid biosynthesis; L-proline biosynthesis; L-glutamate 5-semialdehyde from L-glutamate: step 1/2.</text>
</comment>
<dbReference type="PIRSF" id="PIRSF000729">
    <property type="entry name" value="GK"/>
    <property type="match status" value="1"/>
</dbReference>
<comment type="catalytic activity">
    <reaction evidence="8">
        <text>L-glutamate + ATP = L-glutamyl 5-phosphate + ADP</text>
        <dbReference type="Rhea" id="RHEA:14877"/>
        <dbReference type="ChEBI" id="CHEBI:29985"/>
        <dbReference type="ChEBI" id="CHEBI:30616"/>
        <dbReference type="ChEBI" id="CHEBI:58274"/>
        <dbReference type="ChEBI" id="CHEBI:456216"/>
        <dbReference type="EC" id="2.7.2.11"/>
    </reaction>
</comment>
<dbReference type="NCBIfam" id="TIGR01027">
    <property type="entry name" value="proB"/>
    <property type="match status" value="1"/>
</dbReference>
<feature type="domain" description="PUA" evidence="9">
    <location>
        <begin position="283"/>
        <end position="366"/>
    </location>
</feature>
<feature type="binding site" evidence="8">
    <location>
        <position position="144"/>
    </location>
    <ligand>
        <name>substrate</name>
    </ligand>
</feature>
<keyword evidence="7 8" id="KW-0067">ATP-binding</keyword>
<dbReference type="SUPFAM" id="SSF88697">
    <property type="entry name" value="PUA domain-like"/>
    <property type="match status" value="1"/>
</dbReference>
<dbReference type="InterPro" id="IPR036974">
    <property type="entry name" value="PUA_sf"/>
</dbReference>
<gene>
    <name evidence="8" type="primary">proB</name>
    <name evidence="10" type="ORF">F0U83_15550</name>
</gene>
<proteinExistence type="inferred from homology"/>
<dbReference type="GO" id="GO:0004349">
    <property type="term" value="F:glutamate 5-kinase activity"/>
    <property type="evidence" value="ECO:0007669"/>
    <property type="project" value="UniProtKB-UniRule"/>
</dbReference>
<dbReference type="RefSeq" id="WP_138988168.1">
    <property type="nucleotide sequence ID" value="NZ_CP043869.1"/>
</dbReference>
<evidence type="ECO:0000256" key="8">
    <source>
        <dbReference type="HAMAP-Rule" id="MF_00456"/>
    </source>
</evidence>
<dbReference type="InterPro" id="IPR015947">
    <property type="entry name" value="PUA-like_sf"/>
</dbReference>
<dbReference type="PROSITE" id="PS50890">
    <property type="entry name" value="PUA"/>
    <property type="match status" value="1"/>
</dbReference>
<dbReference type="InterPro" id="IPR036393">
    <property type="entry name" value="AceGlu_kinase-like_sf"/>
</dbReference>
<dbReference type="InterPro" id="IPR019797">
    <property type="entry name" value="Glutamate_5-kinase_CS"/>
</dbReference>
<sequence length="374" mass="39945">MSSSRAKLQQARRWVVKIGSALLTNDGQGLDSEAIRRWVDQLAVLRQQGVEIVLVSSGAVAEGMTRLGWSSRPNELNRLQAAAAVGQTGLVQAYEANFQRHDTHTAQILLTHDDLTSRNRYLNARAALKTLISMGVVAVVNENDTVVTDEFRFGDNDTLAALVANLIEADGVVLLTDQQGLFTGDPRSNPDAELISEVRAEDESIIAMAGDGGRLGRGGMATKVRAARLAARSGAVTLIASGREENVLLRLKAGEQLGTLLVPERSPMAARKQWIAGHLQARGTLVLDAGAVTALSERGKSLLPAGVRSLSGRFTRGEMVLMTDESGKVVARGLVNYGAADAEKIIGKPSALIESLLGYVSEEELVHRDNLVLA</sequence>
<keyword evidence="4 8" id="KW-0808">Transferase</keyword>
<evidence type="ECO:0000259" key="9">
    <source>
        <dbReference type="SMART" id="SM00359"/>
    </source>
</evidence>
<dbReference type="SUPFAM" id="SSF53633">
    <property type="entry name" value="Carbamate kinase-like"/>
    <property type="match status" value="1"/>
</dbReference>
<dbReference type="InterPro" id="IPR001048">
    <property type="entry name" value="Asp/Glu/Uridylate_kinase"/>
</dbReference>
<organism evidence="10 11">
    <name type="scientific">Neptunomonas concharum</name>
    <dbReference type="NCBI Taxonomy" id="1031538"/>
    <lineage>
        <taxon>Bacteria</taxon>
        <taxon>Pseudomonadati</taxon>
        <taxon>Pseudomonadota</taxon>
        <taxon>Gammaproteobacteria</taxon>
        <taxon>Oceanospirillales</taxon>
        <taxon>Oceanospirillaceae</taxon>
        <taxon>Neptunomonas</taxon>
    </lineage>
</organism>
<comment type="function">
    <text evidence="8">Catalyzes the transfer of a phosphate group to glutamate to form L-glutamate 5-phosphate.</text>
</comment>
<evidence type="ECO:0000256" key="4">
    <source>
        <dbReference type="ARBA" id="ARBA00022679"/>
    </source>
</evidence>
<dbReference type="InterPro" id="IPR002478">
    <property type="entry name" value="PUA"/>
</dbReference>
<keyword evidence="3 8" id="KW-0641">Proline biosynthesis</keyword>
<dbReference type="FunFam" id="2.30.130.10:FF:000007">
    <property type="entry name" value="Glutamate 5-kinase"/>
    <property type="match status" value="1"/>
</dbReference>
<evidence type="ECO:0000313" key="10">
    <source>
        <dbReference type="EMBL" id="QEQ98011.1"/>
    </source>
</evidence>
<comment type="subcellular location">
    <subcellularLocation>
        <location evidence="8">Cytoplasm</location>
    </subcellularLocation>
</comment>
<dbReference type="GO" id="GO:0055129">
    <property type="term" value="P:L-proline biosynthetic process"/>
    <property type="evidence" value="ECO:0007669"/>
    <property type="project" value="UniProtKB-UniRule"/>
</dbReference>
<dbReference type="GO" id="GO:0003723">
    <property type="term" value="F:RNA binding"/>
    <property type="evidence" value="ECO:0007669"/>
    <property type="project" value="InterPro"/>
</dbReference>
<evidence type="ECO:0000256" key="3">
    <source>
        <dbReference type="ARBA" id="ARBA00022650"/>
    </source>
</evidence>
<dbReference type="Proteomes" id="UP000324760">
    <property type="component" value="Chromosome"/>
</dbReference>
<dbReference type="CDD" id="cd04242">
    <property type="entry name" value="AAK_G5K_ProB"/>
    <property type="match status" value="1"/>
</dbReference>
<evidence type="ECO:0000256" key="6">
    <source>
        <dbReference type="ARBA" id="ARBA00022777"/>
    </source>
</evidence>
<dbReference type="PANTHER" id="PTHR43654:SF1">
    <property type="entry name" value="ISOPENTENYL PHOSPHATE KINASE"/>
    <property type="match status" value="1"/>
</dbReference>
<reference evidence="10 11" key="1">
    <citation type="journal article" date="2019" name="Biochem. Eng. J.">
        <title>Metabolic engineering of the marine bacteria Neptunomonas concharum for the production of acetoin and meso-2,3-butanediol from acetate.</title>
        <authorList>
            <person name="Li W."/>
            <person name="Pu N."/>
            <person name="Liu C.-X."/>
            <person name="Yuan Q.-P."/>
            <person name="Li Z.-J."/>
        </authorList>
    </citation>
    <scope>NUCLEOTIDE SEQUENCE [LARGE SCALE GENOMIC DNA]</scope>
    <source>
        <strain evidence="10 11">JCM17730</strain>
    </source>
</reference>
<feature type="binding site" evidence="8">
    <location>
        <position position="156"/>
    </location>
    <ligand>
        <name>substrate</name>
    </ligand>
</feature>
<dbReference type="UniPathway" id="UPA00098">
    <property type="reaction ID" value="UER00359"/>
</dbReference>
<comment type="similarity">
    <text evidence="8">Belongs to the glutamate 5-kinase family.</text>
</comment>
<dbReference type="FunFam" id="3.40.1160.10:FF:000018">
    <property type="entry name" value="Glutamate 5-kinase"/>
    <property type="match status" value="1"/>
</dbReference>
<dbReference type="SMART" id="SM00359">
    <property type="entry name" value="PUA"/>
    <property type="match status" value="1"/>
</dbReference>
<dbReference type="KEGG" id="ncu:F0U83_15550"/>
<comment type="caution">
    <text evidence="8">Lacks conserved residue(s) required for the propagation of feature annotation.</text>
</comment>
<protein>
    <recommendedName>
        <fullName evidence="8">Glutamate 5-kinase</fullName>
        <ecNumber evidence="8">2.7.2.11</ecNumber>
    </recommendedName>
    <alternativeName>
        <fullName evidence="8">Gamma-glutamyl kinase</fullName>
        <shortName evidence="8">GK</shortName>
    </alternativeName>
</protein>
<dbReference type="AlphaFoldDB" id="A0A5P1RFK9"/>
<dbReference type="OrthoDB" id="9804434at2"/>
<evidence type="ECO:0000256" key="2">
    <source>
        <dbReference type="ARBA" id="ARBA00022605"/>
    </source>
</evidence>
<dbReference type="EC" id="2.7.2.11" evidence="8"/>
<evidence type="ECO:0000256" key="1">
    <source>
        <dbReference type="ARBA" id="ARBA00022490"/>
    </source>
</evidence>
<evidence type="ECO:0000313" key="11">
    <source>
        <dbReference type="Proteomes" id="UP000324760"/>
    </source>
</evidence>
<dbReference type="CDD" id="cd21157">
    <property type="entry name" value="PUA_G5K"/>
    <property type="match status" value="1"/>
</dbReference>
<evidence type="ECO:0000256" key="7">
    <source>
        <dbReference type="ARBA" id="ARBA00022840"/>
    </source>
</evidence>
<keyword evidence="11" id="KW-1185">Reference proteome</keyword>
<feature type="binding site" evidence="8">
    <location>
        <position position="17"/>
    </location>
    <ligand>
        <name>ATP</name>
        <dbReference type="ChEBI" id="CHEBI:30616"/>
    </ligand>
</feature>
<dbReference type="GO" id="GO:0005829">
    <property type="term" value="C:cytosol"/>
    <property type="evidence" value="ECO:0007669"/>
    <property type="project" value="TreeGrafter"/>
</dbReference>
<dbReference type="Pfam" id="PF01472">
    <property type="entry name" value="PUA"/>
    <property type="match status" value="1"/>
</dbReference>
<keyword evidence="2 8" id="KW-0028">Amino-acid biosynthesis</keyword>
<dbReference type="Gene3D" id="3.40.1160.10">
    <property type="entry name" value="Acetylglutamate kinase-like"/>
    <property type="match status" value="1"/>
</dbReference>
<keyword evidence="1 8" id="KW-0963">Cytoplasm</keyword>
<dbReference type="PANTHER" id="PTHR43654">
    <property type="entry name" value="GLUTAMATE 5-KINASE"/>
    <property type="match status" value="1"/>
</dbReference>
<name>A0A5P1RFK9_9GAMM</name>
<evidence type="ECO:0000256" key="5">
    <source>
        <dbReference type="ARBA" id="ARBA00022741"/>
    </source>
</evidence>
<dbReference type="PRINTS" id="PR00474">
    <property type="entry name" value="GLU5KINASE"/>
</dbReference>